<keyword evidence="1" id="KW-1133">Transmembrane helix</keyword>
<name>A0ABW0U0V4_9BACL</name>
<dbReference type="Proteomes" id="UP001596071">
    <property type="component" value="Unassembled WGS sequence"/>
</dbReference>
<accession>A0ABW0U0V4</accession>
<keyword evidence="3" id="KW-1185">Reference proteome</keyword>
<organism evidence="2 3">
    <name type="scientific">Sporosarcina koreensis</name>
    <dbReference type="NCBI Taxonomy" id="334735"/>
    <lineage>
        <taxon>Bacteria</taxon>
        <taxon>Bacillati</taxon>
        <taxon>Bacillota</taxon>
        <taxon>Bacilli</taxon>
        <taxon>Bacillales</taxon>
        <taxon>Caryophanaceae</taxon>
        <taxon>Sporosarcina</taxon>
    </lineage>
</organism>
<evidence type="ECO:0000313" key="2">
    <source>
        <dbReference type="EMBL" id="MFC5604273.1"/>
    </source>
</evidence>
<dbReference type="RefSeq" id="WP_381445859.1">
    <property type="nucleotide sequence ID" value="NZ_JBHSNP010000027.1"/>
</dbReference>
<feature type="transmembrane region" description="Helical" evidence="1">
    <location>
        <begin position="35"/>
        <end position="54"/>
    </location>
</feature>
<reference evidence="3" key="1">
    <citation type="journal article" date="2019" name="Int. J. Syst. Evol. Microbiol.">
        <title>The Global Catalogue of Microorganisms (GCM) 10K type strain sequencing project: providing services to taxonomists for standard genome sequencing and annotation.</title>
        <authorList>
            <consortium name="The Broad Institute Genomics Platform"/>
            <consortium name="The Broad Institute Genome Sequencing Center for Infectious Disease"/>
            <person name="Wu L."/>
            <person name="Ma J."/>
        </authorList>
    </citation>
    <scope>NUCLEOTIDE SEQUENCE [LARGE SCALE GENOMIC DNA]</scope>
    <source>
        <strain evidence="3">KACC 11299</strain>
    </source>
</reference>
<protein>
    <submittedName>
        <fullName evidence="2">Uncharacterized protein</fullName>
    </submittedName>
</protein>
<feature type="transmembrane region" description="Helical" evidence="1">
    <location>
        <begin position="7"/>
        <end position="29"/>
    </location>
</feature>
<evidence type="ECO:0000256" key="1">
    <source>
        <dbReference type="SAM" id="Phobius"/>
    </source>
</evidence>
<keyword evidence="1" id="KW-0812">Transmembrane</keyword>
<sequence>MPSKLTNLFTGIGCTAPFLGFVLLGYFFYNQSFGLGIIALVACILAALFILGIAQQAEDKRKKTQLEFLQTFQPGQSDFHKYKSSTSYDLLSKIAIDEQREKIHLWMPDTKKGERVTKAYVNMPYLIKTYNYSDILAINLKEDNYETASVQRDTHFTNFLLNKLKEEGTVMGTPASQPVDKITSLDLEIIIDDNTNPRHLIRFYHAPYTPLRKDSLGYAAHLKERQEWFTRLKTIIEQQNDAAQKVESQIETFESPVQVETPKPVVTQEMTRLTVDVDMDRYALSLYKDAKDISEVNPEIMQDAPQHEQDTEKPKSYFEQLLEKNRRQLRGDYSDEEN</sequence>
<keyword evidence="1" id="KW-0472">Membrane</keyword>
<gene>
    <name evidence="2" type="ORF">ACFPTP_13670</name>
</gene>
<comment type="caution">
    <text evidence="2">The sequence shown here is derived from an EMBL/GenBank/DDBJ whole genome shotgun (WGS) entry which is preliminary data.</text>
</comment>
<evidence type="ECO:0000313" key="3">
    <source>
        <dbReference type="Proteomes" id="UP001596071"/>
    </source>
</evidence>
<proteinExistence type="predicted"/>
<dbReference type="EMBL" id="JBHSNP010000027">
    <property type="protein sequence ID" value="MFC5604273.1"/>
    <property type="molecule type" value="Genomic_DNA"/>
</dbReference>